<keyword evidence="4" id="KW-1185">Reference proteome</keyword>
<organism evidence="3 4">
    <name type="scientific">Prosthecobacter vanneervenii</name>
    <dbReference type="NCBI Taxonomy" id="48466"/>
    <lineage>
        <taxon>Bacteria</taxon>
        <taxon>Pseudomonadati</taxon>
        <taxon>Verrucomicrobiota</taxon>
        <taxon>Verrucomicrobiia</taxon>
        <taxon>Verrucomicrobiales</taxon>
        <taxon>Verrucomicrobiaceae</taxon>
        <taxon>Prosthecobacter</taxon>
    </lineage>
</organism>
<dbReference type="PANTHER" id="PTHR32432:SF3">
    <property type="entry name" value="ETHANOLAMINE UTILIZATION PROTEIN EUTJ"/>
    <property type="match status" value="1"/>
</dbReference>
<feature type="region of interest" description="Disordered" evidence="1">
    <location>
        <begin position="485"/>
        <end position="506"/>
    </location>
</feature>
<evidence type="ECO:0000313" key="3">
    <source>
        <dbReference type="EMBL" id="MBB5033470.1"/>
    </source>
</evidence>
<sequence length="584" mass="64058">MADPNSIAVVSLGSQRVSGAVFGKTPGGDLILKRYEITELDGDPSVDVSRLSQMKTALAELATKLKIKGQKAWCSVPGHPVFSRFVKLPPVSNDKLSQIVEFEARQNVPWQLDEVSWDYEVVTKSDVGEVEVVLAAMKREPLNEMYQEVSASGVKVVGMDVGPLALYNAFRYSYPDVDEPVLVVDMGARSTNLVFIEGDRFFTRNLLVGGAAVTNAIAKEFGVSFAEAEQQKRSQGFVALGGAVEDHPDEGVNAMSKVMRNSMTRLHSEIMRTITFYRSQQGGSAPKRVFLAGGGSATGYVAEFFTEKLKLPVEVFNGLRGVQTDRAVSADAAQIDAPALGELVGLALRGMSGCPCEIELVPDALASARDAARRAPALILAGLCLMGALGASIYWFNSANDVIKERTAAMQREFSTLSSLSDGIRQLDARQEELKGRSMQLEQAVTDRSWWVRLLNDLNQQFDNDLIWLPVVEVLKDDKPITAPLWANNDNDSTKSDSSSSKAGAPAAPAYSLRVRGLYRKNNEGEQKVVYDFAAKLAKMDSFDMPDFETKRDKYVKVDSGVDEARYAYSFEIKMPLRKPLQFK</sequence>
<dbReference type="SUPFAM" id="SSF53067">
    <property type="entry name" value="Actin-like ATPase domain"/>
    <property type="match status" value="2"/>
</dbReference>
<dbReference type="Proteomes" id="UP000590740">
    <property type="component" value="Unassembled WGS sequence"/>
</dbReference>
<proteinExistence type="predicted"/>
<dbReference type="PANTHER" id="PTHR32432">
    <property type="entry name" value="CELL DIVISION PROTEIN FTSA-RELATED"/>
    <property type="match status" value="1"/>
</dbReference>
<evidence type="ECO:0000256" key="1">
    <source>
        <dbReference type="SAM" id="MobiDB-lite"/>
    </source>
</evidence>
<dbReference type="Gene3D" id="3.30.1490.300">
    <property type="match status" value="1"/>
</dbReference>
<dbReference type="InterPro" id="IPR050696">
    <property type="entry name" value="FtsA/MreB"/>
</dbReference>
<accession>A0A7W8DKX2</accession>
<dbReference type="Gene3D" id="3.30.420.40">
    <property type="match status" value="2"/>
</dbReference>
<keyword evidence="2" id="KW-0472">Membrane</keyword>
<dbReference type="InterPro" id="IPR005883">
    <property type="entry name" value="PilM"/>
</dbReference>
<dbReference type="EMBL" id="JACHIG010000006">
    <property type="protein sequence ID" value="MBB5033470.1"/>
    <property type="molecule type" value="Genomic_DNA"/>
</dbReference>
<dbReference type="NCBIfam" id="NF045709">
    <property type="entry name" value="Amuc_1101_fam"/>
    <property type="match status" value="1"/>
</dbReference>
<dbReference type="Pfam" id="PF11104">
    <property type="entry name" value="PilM_2"/>
    <property type="match status" value="1"/>
</dbReference>
<evidence type="ECO:0000256" key="2">
    <source>
        <dbReference type="SAM" id="Phobius"/>
    </source>
</evidence>
<comment type="caution">
    <text evidence="3">The sequence shown here is derived from an EMBL/GenBank/DDBJ whole genome shotgun (WGS) entry which is preliminary data.</text>
</comment>
<reference evidence="3 4" key="1">
    <citation type="submission" date="2020-08" db="EMBL/GenBank/DDBJ databases">
        <title>Genomic Encyclopedia of Type Strains, Phase IV (KMG-IV): sequencing the most valuable type-strain genomes for metagenomic binning, comparative biology and taxonomic classification.</title>
        <authorList>
            <person name="Goeker M."/>
        </authorList>
    </citation>
    <scope>NUCLEOTIDE SEQUENCE [LARGE SCALE GENOMIC DNA]</scope>
    <source>
        <strain evidence="3 4">DSM 12252</strain>
    </source>
</reference>
<dbReference type="NCBIfam" id="TIGR01175">
    <property type="entry name" value="pilM"/>
    <property type="match status" value="1"/>
</dbReference>
<evidence type="ECO:0000313" key="4">
    <source>
        <dbReference type="Proteomes" id="UP000590740"/>
    </source>
</evidence>
<feature type="compositionally biased region" description="Low complexity" evidence="1">
    <location>
        <begin position="487"/>
        <end position="506"/>
    </location>
</feature>
<keyword evidence="2" id="KW-1133">Transmembrane helix</keyword>
<dbReference type="CDD" id="cd24049">
    <property type="entry name" value="ASKHA_NBD_PilM"/>
    <property type="match status" value="1"/>
</dbReference>
<feature type="transmembrane region" description="Helical" evidence="2">
    <location>
        <begin position="377"/>
        <end position="396"/>
    </location>
</feature>
<dbReference type="InterPro" id="IPR043129">
    <property type="entry name" value="ATPase_NBD"/>
</dbReference>
<keyword evidence="2" id="KW-0812">Transmembrane</keyword>
<dbReference type="AlphaFoldDB" id="A0A7W8DKX2"/>
<name>A0A7W8DKX2_9BACT</name>
<dbReference type="RefSeq" id="WP_184340396.1">
    <property type="nucleotide sequence ID" value="NZ_JACHIG010000006.1"/>
</dbReference>
<dbReference type="InterPro" id="IPR054809">
    <property type="entry name" value="Amuc_1101-like"/>
</dbReference>
<protein>
    <submittedName>
        <fullName evidence="3">Type IV pilus assembly protein PilM</fullName>
    </submittedName>
</protein>
<gene>
    <name evidence="3" type="ORF">HNQ65_003058</name>
</gene>